<keyword evidence="2" id="KW-0479">Metal-binding</keyword>
<keyword evidence="6" id="KW-0560">Oxidoreductase</keyword>
<evidence type="ECO:0000313" key="7">
    <source>
        <dbReference type="Proteomes" id="UP001500282"/>
    </source>
</evidence>
<dbReference type="CDD" id="cd03528">
    <property type="entry name" value="Rieske_RO_ferredoxin"/>
    <property type="match status" value="1"/>
</dbReference>
<organism evidence="6 7">
    <name type="scientific">Streptomyces javensis</name>
    <dbReference type="NCBI Taxonomy" id="114698"/>
    <lineage>
        <taxon>Bacteria</taxon>
        <taxon>Bacillati</taxon>
        <taxon>Actinomycetota</taxon>
        <taxon>Actinomycetes</taxon>
        <taxon>Kitasatosporales</taxon>
        <taxon>Streptomycetaceae</taxon>
        <taxon>Streptomyces</taxon>
        <taxon>Streptomyces violaceusniger group</taxon>
    </lineage>
</organism>
<dbReference type="SUPFAM" id="SSF50022">
    <property type="entry name" value="ISP domain"/>
    <property type="match status" value="1"/>
</dbReference>
<proteinExistence type="predicted"/>
<keyword evidence="6" id="KW-0223">Dioxygenase</keyword>
<evidence type="ECO:0000256" key="1">
    <source>
        <dbReference type="ARBA" id="ARBA00022714"/>
    </source>
</evidence>
<dbReference type="Proteomes" id="UP001500282">
    <property type="component" value="Unassembled WGS sequence"/>
</dbReference>
<dbReference type="Gene3D" id="2.102.10.10">
    <property type="entry name" value="Rieske [2Fe-2S] iron-sulphur domain"/>
    <property type="match status" value="1"/>
</dbReference>
<reference evidence="6 7" key="1">
    <citation type="journal article" date="2019" name="Int. J. Syst. Evol. Microbiol.">
        <title>The Global Catalogue of Microorganisms (GCM) 10K type strain sequencing project: providing services to taxonomists for standard genome sequencing and annotation.</title>
        <authorList>
            <consortium name="The Broad Institute Genomics Platform"/>
            <consortium name="The Broad Institute Genome Sequencing Center for Infectious Disease"/>
            <person name="Wu L."/>
            <person name="Ma J."/>
        </authorList>
    </citation>
    <scope>NUCLEOTIDE SEQUENCE [LARGE SCALE GENOMIC DNA]</scope>
    <source>
        <strain evidence="6 7">JCM 11448</strain>
    </source>
</reference>
<dbReference type="InterPro" id="IPR036922">
    <property type="entry name" value="Rieske_2Fe-2S_sf"/>
</dbReference>
<gene>
    <name evidence="6" type="ORF">GCM10009579_02880</name>
</gene>
<dbReference type="GO" id="GO:0051213">
    <property type="term" value="F:dioxygenase activity"/>
    <property type="evidence" value="ECO:0007669"/>
    <property type="project" value="UniProtKB-KW"/>
</dbReference>
<protein>
    <submittedName>
        <fullName evidence="6">Bifunctional 3-phenylpropionate/cinnamic acid dioxygenase ferredoxin subunit</fullName>
    </submittedName>
</protein>
<evidence type="ECO:0000313" key="6">
    <source>
        <dbReference type="EMBL" id="GAA1248679.1"/>
    </source>
</evidence>
<dbReference type="Pfam" id="PF00355">
    <property type="entry name" value="Rieske"/>
    <property type="match status" value="1"/>
</dbReference>
<evidence type="ECO:0000256" key="3">
    <source>
        <dbReference type="ARBA" id="ARBA00023004"/>
    </source>
</evidence>
<dbReference type="PROSITE" id="PS51296">
    <property type="entry name" value="RIESKE"/>
    <property type="match status" value="1"/>
</dbReference>
<dbReference type="PANTHER" id="PTHR21496:SF23">
    <property type="entry name" value="3-PHENYLPROPIONATE_CINNAMIC ACID DIOXYGENASE FERREDOXIN SUBUNIT"/>
    <property type="match status" value="1"/>
</dbReference>
<keyword evidence="1" id="KW-0001">2Fe-2S</keyword>
<evidence type="ECO:0000259" key="5">
    <source>
        <dbReference type="PROSITE" id="PS51296"/>
    </source>
</evidence>
<dbReference type="PANTHER" id="PTHR21496">
    <property type="entry name" value="FERREDOXIN-RELATED"/>
    <property type="match status" value="1"/>
</dbReference>
<accession>A0ABN1WFI8</accession>
<dbReference type="InterPro" id="IPR017941">
    <property type="entry name" value="Rieske_2Fe-2S"/>
</dbReference>
<keyword evidence="7" id="KW-1185">Reference proteome</keyword>
<sequence length="109" mass="11896">MDTRHTEVYVARVDDMADGDVTVVELDVRVAVFRVNGEFFAIDDRCTHQEARLSDGFVEDCTVECPLHASYFDLRTGDPSGPPAVRSVRTHPVIVRDGSVFVSATGGAP</sequence>
<evidence type="ECO:0000256" key="2">
    <source>
        <dbReference type="ARBA" id="ARBA00022723"/>
    </source>
</evidence>
<dbReference type="EMBL" id="BAAAIH010000001">
    <property type="protein sequence ID" value="GAA1248679.1"/>
    <property type="molecule type" value="Genomic_DNA"/>
</dbReference>
<evidence type="ECO:0000256" key="4">
    <source>
        <dbReference type="ARBA" id="ARBA00023014"/>
    </source>
</evidence>
<comment type="caution">
    <text evidence="6">The sequence shown here is derived from an EMBL/GenBank/DDBJ whole genome shotgun (WGS) entry which is preliminary data.</text>
</comment>
<name>A0ABN1WFI8_9ACTN</name>
<keyword evidence="4" id="KW-0411">Iron-sulfur</keyword>
<keyword evidence="3" id="KW-0408">Iron</keyword>
<feature type="domain" description="Rieske" evidence="5">
    <location>
        <begin position="8"/>
        <end position="102"/>
    </location>
</feature>
<dbReference type="NCBIfam" id="NF007422">
    <property type="entry name" value="PRK09965.1"/>
    <property type="match status" value="1"/>
</dbReference>